<accession>A0ABZ0TYQ8</accession>
<dbReference type="Proteomes" id="UP001324380">
    <property type="component" value="Chromosome"/>
</dbReference>
<feature type="compositionally biased region" description="Basic and acidic residues" evidence="1">
    <location>
        <begin position="20"/>
        <end position="39"/>
    </location>
</feature>
<reference evidence="2 3" key="1">
    <citation type="submission" date="2023-11" db="EMBL/GenBank/DDBJ databases">
        <title>Analysis of the Genomes of Mucilaginibacter gossypii cycad 4 and M. sabulilitoris SNA2: microbes with the potential for plant growth promotion.</title>
        <authorList>
            <person name="Hirsch A.M."/>
            <person name="Humm E."/>
            <person name="Rubbi M."/>
            <person name="Del Vecchio G."/>
            <person name="Ha S.M."/>
            <person name="Pellegrini M."/>
            <person name="Gunsalus R.P."/>
        </authorList>
    </citation>
    <scope>NUCLEOTIDE SEQUENCE [LARGE SCALE GENOMIC DNA]</scope>
    <source>
        <strain evidence="2 3">SNA2</strain>
    </source>
</reference>
<organism evidence="2 3">
    <name type="scientific">Mucilaginibacter sabulilitoris</name>
    <dbReference type="NCBI Taxonomy" id="1173583"/>
    <lineage>
        <taxon>Bacteria</taxon>
        <taxon>Pseudomonadati</taxon>
        <taxon>Bacteroidota</taxon>
        <taxon>Sphingobacteriia</taxon>
        <taxon>Sphingobacteriales</taxon>
        <taxon>Sphingobacteriaceae</taxon>
        <taxon>Mucilaginibacter</taxon>
    </lineage>
</organism>
<feature type="region of interest" description="Disordered" evidence="1">
    <location>
        <begin position="64"/>
        <end position="83"/>
    </location>
</feature>
<evidence type="ECO:0000256" key="1">
    <source>
        <dbReference type="SAM" id="MobiDB-lite"/>
    </source>
</evidence>
<feature type="region of interest" description="Disordered" evidence="1">
    <location>
        <begin position="1"/>
        <end position="48"/>
    </location>
</feature>
<gene>
    <name evidence="2" type="ORF">SNE25_15620</name>
</gene>
<dbReference type="EMBL" id="CP139558">
    <property type="protein sequence ID" value="WPU96949.1"/>
    <property type="molecule type" value="Genomic_DNA"/>
</dbReference>
<proteinExistence type="predicted"/>
<sequence length="83" mass="9575">MINPEDQIPFDDQEFEDKEDQVSQKDYHSNGLEEERTPRVTEQNANPDTLAQAYRAAESAYLLGEEPGSDYRVQSKRKNNKAK</sequence>
<evidence type="ECO:0000313" key="2">
    <source>
        <dbReference type="EMBL" id="WPU96949.1"/>
    </source>
</evidence>
<feature type="compositionally biased region" description="Acidic residues" evidence="1">
    <location>
        <begin position="8"/>
        <end position="19"/>
    </location>
</feature>
<name>A0ABZ0TYQ8_9SPHI</name>
<feature type="compositionally biased region" description="Basic residues" evidence="1">
    <location>
        <begin position="74"/>
        <end position="83"/>
    </location>
</feature>
<protein>
    <submittedName>
        <fullName evidence="2">Uncharacterized protein</fullName>
    </submittedName>
</protein>
<dbReference type="RefSeq" id="WP_321566035.1">
    <property type="nucleotide sequence ID" value="NZ_CP139558.1"/>
</dbReference>
<keyword evidence="3" id="KW-1185">Reference proteome</keyword>
<evidence type="ECO:0000313" key="3">
    <source>
        <dbReference type="Proteomes" id="UP001324380"/>
    </source>
</evidence>